<evidence type="ECO:0000256" key="3">
    <source>
        <dbReference type="ARBA" id="ARBA00023211"/>
    </source>
</evidence>
<accession>A0ABS2PXN5</accession>
<keyword evidence="6" id="KW-0378">Hydrolase</keyword>
<keyword evidence="6" id="KW-0645">Protease</keyword>
<dbReference type="InterPro" id="IPR000587">
    <property type="entry name" value="Creatinase_N"/>
</dbReference>
<dbReference type="CDD" id="cd01092">
    <property type="entry name" value="APP-like"/>
    <property type="match status" value="1"/>
</dbReference>
<dbReference type="Proteomes" id="UP000808914">
    <property type="component" value="Unassembled WGS sequence"/>
</dbReference>
<dbReference type="InterPro" id="IPR036005">
    <property type="entry name" value="Creatinase/aminopeptidase-like"/>
</dbReference>
<comment type="similarity">
    <text evidence="2">Belongs to the peptidase M24B family.</text>
</comment>
<dbReference type="EMBL" id="JAFBER010000004">
    <property type="protein sequence ID" value="MBM7644808.1"/>
    <property type="molecule type" value="Genomic_DNA"/>
</dbReference>
<reference evidence="6 7" key="1">
    <citation type="submission" date="2021-01" db="EMBL/GenBank/DDBJ databases">
        <title>Genomic Encyclopedia of Type Strains, Phase IV (KMG-IV): sequencing the most valuable type-strain genomes for metagenomic binning, comparative biology and taxonomic classification.</title>
        <authorList>
            <person name="Goeker M."/>
        </authorList>
    </citation>
    <scope>NUCLEOTIDE SEQUENCE [LARGE SCALE GENOMIC DNA]</scope>
    <source>
        <strain evidence="6 7">DSM 28236</strain>
    </source>
</reference>
<evidence type="ECO:0000256" key="2">
    <source>
        <dbReference type="ARBA" id="ARBA00008766"/>
    </source>
</evidence>
<dbReference type="InterPro" id="IPR029149">
    <property type="entry name" value="Creatin/AminoP/Spt16_N"/>
</dbReference>
<keyword evidence="6" id="KW-0224">Dipeptidase</keyword>
<keyword evidence="7" id="KW-1185">Reference proteome</keyword>
<organism evidence="6 7">
    <name type="scientific">Scopulibacillus daqui</name>
    <dbReference type="NCBI Taxonomy" id="1469162"/>
    <lineage>
        <taxon>Bacteria</taxon>
        <taxon>Bacillati</taxon>
        <taxon>Bacillota</taxon>
        <taxon>Bacilli</taxon>
        <taxon>Bacillales</taxon>
        <taxon>Sporolactobacillaceae</taxon>
        <taxon>Scopulibacillus</taxon>
    </lineage>
</organism>
<dbReference type="InterPro" id="IPR050659">
    <property type="entry name" value="Peptidase_M24B"/>
</dbReference>
<keyword evidence="3" id="KW-0464">Manganese</keyword>
<dbReference type="GO" id="GO:0102009">
    <property type="term" value="F:proline dipeptidase activity"/>
    <property type="evidence" value="ECO:0007669"/>
    <property type="project" value="UniProtKB-EC"/>
</dbReference>
<comment type="cofactor">
    <cofactor evidence="1">
        <name>Mn(2+)</name>
        <dbReference type="ChEBI" id="CHEBI:29035"/>
    </cofactor>
</comment>
<dbReference type="PRINTS" id="PR00599">
    <property type="entry name" value="MAPEPTIDASE"/>
</dbReference>
<evidence type="ECO:0000256" key="1">
    <source>
        <dbReference type="ARBA" id="ARBA00001936"/>
    </source>
</evidence>
<dbReference type="Gene3D" id="3.40.350.10">
    <property type="entry name" value="Creatinase/prolidase N-terminal domain"/>
    <property type="match status" value="1"/>
</dbReference>
<protein>
    <submittedName>
        <fullName evidence="6">Xaa-Pro dipeptidase</fullName>
        <ecNumber evidence="6">3.4.13.9</ecNumber>
    </submittedName>
</protein>
<dbReference type="SUPFAM" id="SSF53092">
    <property type="entry name" value="Creatinase/prolidase N-terminal domain"/>
    <property type="match status" value="1"/>
</dbReference>
<gene>
    <name evidence="6" type="ORF">JOD45_001015</name>
</gene>
<dbReference type="Pfam" id="PF01321">
    <property type="entry name" value="Creatinase_N"/>
    <property type="match status" value="1"/>
</dbReference>
<evidence type="ECO:0000313" key="6">
    <source>
        <dbReference type="EMBL" id="MBM7644808.1"/>
    </source>
</evidence>
<evidence type="ECO:0000313" key="7">
    <source>
        <dbReference type="Proteomes" id="UP000808914"/>
    </source>
</evidence>
<dbReference type="EC" id="3.4.13.9" evidence="6"/>
<dbReference type="PANTHER" id="PTHR46112">
    <property type="entry name" value="AMINOPEPTIDASE"/>
    <property type="match status" value="1"/>
</dbReference>
<dbReference type="InterPro" id="IPR001714">
    <property type="entry name" value="Pept_M24_MAP"/>
</dbReference>
<feature type="domain" description="Creatinase N-terminal" evidence="5">
    <location>
        <begin position="4"/>
        <end position="139"/>
    </location>
</feature>
<dbReference type="SUPFAM" id="SSF55920">
    <property type="entry name" value="Creatinase/aminopeptidase"/>
    <property type="match status" value="1"/>
</dbReference>
<dbReference type="Pfam" id="PF00557">
    <property type="entry name" value="Peptidase_M24"/>
    <property type="match status" value="1"/>
</dbReference>
<evidence type="ECO:0000259" key="4">
    <source>
        <dbReference type="Pfam" id="PF00557"/>
    </source>
</evidence>
<feature type="domain" description="Peptidase M24" evidence="4">
    <location>
        <begin position="147"/>
        <end position="349"/>
    </location>
</feature>
<dbReference type="InterPro" id="IPR000994">
    <property type="entry name" value="Pept_M24"/>
</dbReference>
<proteinExistence type="inferred from homology"/>
<name>A0ABS2PXN5_9BACL</name>
<sequence length="366" mass="41419">MNQRINRIQQWLQQNDYQFAFISDPTNVFYLTRFMCEPHERLLGLFIFPESEPFLICPQMEVHQARNAGWHFELIGYQDHEDPWEKVEKAFQNRKLNGSPTAAIEKDTLPFQKAMSLRRLNEQLSFASIESFIASLRMIKDEKEIEILQKAAEMADYAVNIGVNAIKKGRTEQGIIAEIEYELTKRGYSEMAFPTMVLVGDNSASPHGHPGNRQIKEGDFVLFDLGVVVDGYCSDITRTVCYKHASDEQQAIYETVLEANQKAIEAAKSGVRIGDLDRLARDIIADKNYGDYFTHRLGHGLGLGAHEAPSINESNDDQLKKGMVITIEPGIYVPEVGGVRIEDDVYISEQGPVTLTKFPKTLQIIS</sequence>
<evidence type="ECO:0000259" key="5">
    <source>
        <dbReference type="Pfam" id="PF01321"/>
    </source>
</evidence>
<dbReference type="Gene3D" id="3.90.230.10">
    <property type="entry name" value="Creatinase/methionine aminopeptidase superfamily"/>
    <property type="match status" value="1"/>
</dbReference>
<dbReference type="RefSeq" id="WP_205002760.1">
    <property type="nucleotide sequence ID" value="NZ_JAFBER010000004.1"/>
</dbReference>
<comment type="caution">
    <text evidence="6">The sequence shown here is derived from an EMBL/GenBank/DDBJ whole genome shotgun (WGS) entry which is preliminary data.</text>
</comment>
<dbReference type="PANTHER" id="PTHR46112:SF10">
    <property type="entry name" value="DIPEPTIDASE YKVY-RELATED"/>
    <property type="match status" value="1"/>
</dbReference>